<dbReference type="EMBL" id="JACXVP010000008">
    <property type="protein sequence ID" value="KAG5590866.1"/>
    <property type="molecule type" value="Genomic_DNA"/>
</dbReference>
<comment type="caution">
    <text evidence="1">The sequence shown here is derived from an EMBL/GenBank/DDBJ whole genome shotgun (WGS) entry which is preliminary data.</text>
</comment>
<gene>
    <name evidence="1" type="ORF">H5410_041380</name>
</gene>
<name>A0A9J5XSW6_SOLCO</name>
<evidence type="ECO:0000313" key="2">
    <source>
        <dbReference type="Proteomes" id="UP000824120"/>
    </source>
</evidence>
<organism evidence="1 2">
    <name type="scientific">Solanum commersonii</name>
    <name type="common">Commerson's wild potato</name>
    <name type="synonym">Commerson's nightshade</name>
    <dbReference type="NCBI Taxonomy" id="4109"/>
    <lineage>
        <taxon>Eukaryota</taxon>
        <taxon>Viridiplantae</taxon>
        <taxon>Streptophyta</taxon>
        <taxon>Embryophyta</taxon>
        <taxon>Tracheophyta</taxon>
        <taxon>Spermatophyta</taxon>
        <taxon>Magnoliopsida</taxon>
        <taxon>eudicotyledons</taxon>
        <taxon>Gunneridae</taxon>
        <taxon>Pentapetalae</taxon>
        <taxon>asterids</taxon>
        <taxon>lamiids</taxon>
        <taxon>Solanales</taxon>
        <taxon>Solanaceae</taxon>
        <taxon>Solanoideae</taxon>
        <taxon>Solaneae</taxon>
        <taxon>Solanum</taxon>
    </lineage>
</organism>
<reference evidence="1 2" key="1">
    <citation type="submission" date="2020-09" db="EMBL/GenBank/DDBJ databases">
        <title>De no assembly of potato wild relative species, Solanum commersonii.</title>
        <authorList>
            <person name="Cho K."/>
        </authorList>
    </citation>
    <scope>NUCLEOTIDE SEQUENCE [LARGE SCALE GENOMIC DNA]</scope>
    <source>
        <strain evidence="1">LZ3.2</strain>
        <tissue evidence="1">Leaf</tissue>
    </source>
</reference>
<proteinExistence type="predicted"/>
<keyword evidence="2" id="KW-1185">Reference proteome</keyword>
<sequence>MQRVLIKEMEFLGCERNTAKSAESTRPKFKFLDLKPFESSNSSKPSPNFELKILSDHSASLVKNADQLDDPPFGRFHHRVALSFNIIVFWIIGRHRLSTLEQKARIRHFGDSPNELGDHHAVFSSFFQQLYYFLLDSVHAYVSKFQYLKFKHLHHGFLASLVEITINSMIHPLVGFIVVLLYHSTSSCFRSLDDIAIVMPHCVSSFNHFVPFCSIASMLLSLSLNT</sequence>
<evidence type="ECO:0000313" key="1">
    <source>
        <dbReference type="EMBL" id="KAG5590866.1"/>
    </source>
</evidence>
<dbReference type="AlphaFoldDB" id="A0A9J5XSW6"/>
<accession>A0A9J5XSW6</accession>
<protein>
    <submittedName>
        <fullName evidence="1">Uncharacterized protein</fullName>
    </submittedName>
</protein>
<dbReference type="Proteomes" id="UP000824120">
    <property type="component" value="Chromosome 8"/>
</dbReference>